<keyword evidence="1" id="KW-0175">Coiled coil</keyword>
<accession>A0A9K3KJB9</accession>
<dbReference type="OrthoDB" id="42083at2759"/>
<proteinExistence type="predicted"/>
<reference evidence="3" key="2">
    <citation type="submission" date="2021-04" db="EMBL/GenBank/DDBJ databases">
        <authorList>
            <person name="Podell S."/>
        </authorList>
    </citation>
    <scope>NUCLEOTIDE SEQUENCE</scope>
    <source>
        <strain evidence="3">Hildebrandi</strain>
    </source>
</reference>
<evidence type="ECO:0000256" key="2">
    <source>
        <dbReference type="SAM" id="MobiDB-lite"/>
    </source>
</evidence>
<keyword evidence="4" id="KW-1185">Reference proteome</keyword>
<gene>
    <name evidence="3" type="ORF">IV203_032338</name>
</gene>
<protein>
    <submittedName>
        <fullName evidence="3">Uncharacterized protein</fullName>
    </submittedName>
</protein>
<sequence>MTEEESSERHKRKHADSNGNDDVDVVDVDDLPPPPNSGMRIQLIRDPKELLRYGVCRVRLPAALDCDEWAERLSQIPLTAMTMEGDLEYPLYQNILEQQMDDFPFDAILQQEEDETEDGEEPFQLPSIPYALKWYFDVSHPSVQLRLDDAFGVHYNLHQYDTTGKKHQDPSDITINICLQKSEQCQGSHVLFHGIRSLPNTTTEVTVQQQQQQQQQLQKETEEKTKTELPQTTQLFFFLVEQIPGTATIHYGNHPHETTAMQRQDEVEESHDNNYMDCHPTTTSRTNVILTFWYTDRESDVATRSCYV</sequence>
<organism evidence="3 4">
    <name type="scientific">Nitzschia inconspicua</name>
    <dbReference type="NCBI Taxonomy" id="303405"/>
    <lineage>
        <taxon>Eukaryota</taxon>
        <taxon>Sar</taxon>
        <taxon>Stramenopiles</taxon>
        <taxon>Ochrophyta</taxon>
        <taxon>Bacillariophyta</taxon>
        <taxon>Bacillariophyceae</taxon>
        <taxon>Bacillariophycidae</taxon>
        <taxon>Bacillariales</taxon>
        <taxon>Bacillariaceae</taxon>
        <taxon>Nitzschia</taxon>
    </lineage>
</organism>
<feature type="region of interest" description="Disordered" evidence="2">
    <location>
        <begin position="1"/>
        <end position="38"/>
    </location>
</feature>
<evidence type="ECO:0000313" key="3">
    <source>
        <dbReference type="EMBL" id="KAG7344807.1"/>
    </source>
</evidence>
<dbReference type="AlphaFoldDB" id="A0A9K3KJB9"/>
<evidence type="ECO:0000313" key="4">
    <source>
        <dbReference type="Proteomes" id="UP000693970"/>
    </source>
</evidence>
<dbReference type="Proteomes" id="UP000693970">
    <property type="component" value="Unassembled WGS sequence"/>
</dbReference>
<reference evidence="3" key="1">
    <citation type="journal article" date="2021" name="Sci. Rep.">
        <title>Diploid genomic architecture of Nitzschia inconspicua, an elite biomass production diatom.</title>
        <authorList>
            <person name="Oliver A."/>
            <person name="Podell S."/>
            <person name="Pinowska A."/>
            <person name="Traller J.C."/>
            <person name="Smith S.R."/>
            <person name="McClure R."/>
            <person name="Beliaev A."/>
            <person name="Bohutskyi P."/>
            <person name="Hill E.A."/>
            <person name="Rabines A."/>
            <person name="Zheng H."/>
            <person name="Allen L.Z."/>
            <person name="Kuo A."/>
            <person name="Grigoriev I.V."/>
            <person name="Allen A.E."/>
            <person name="Hazlebeck D."/>
            <person name="Allen E.E."/>
        </authorList>
    </citation>
    <scope>NUCLEOTIDE SEQUENCE</scope>
    <source>
        <strain evidence="3">Hildebrandi</strain>
    </source>
</reference>
<dbReference type="EMBL" id="JAGRRH010000022">
    <property type="protein sequence ID" value="KAG7344807.1"/>
    <property type="molecule type" value="Genomic_DNA"/>
</dbReference>
<evidence type="ECO:0000256" key="1">
    <source>
        <dbReference type="SAM" id="Coils"/>
    </source>
</evidence>
<comment type="caution">
    <text evidence="3">The sequence shown here is derived from an EMBL/GenBank/DDBJ whole genome shotgun (WGS) entry which is preliminary data.</text>
</comment>
<name>A0A9K3KJB9_9STRA</name>
<feature type="compositionally biased region" description="Acidic residues" evidence="2">
    <location>
        <begin position="19"/>
        <end position="30"/>
    </location>
</feature>
<feature type="coiled-coil region" evidence="1">
    <location>
        <begin position="200"/>
        <end position="227"/>
    </location>
</feature>